<dbReference type="CDD" id="cd17054">
    <property type="entry name" value="Ubl_AtBAG1_like"/>
    <property type="match status" value="1"/>
</dbReference>
<dbReference type="AlphaFoldDB" id="A0A8K0GSV5"/>
<dbReference type="OrthoDB" id="776628at2759"/>
<dbReference type="PANTHER" id="PTHR12329">
    <property type="entry name" value="BCL2-ASSOCIATED ATHANOGENE"/>
    <property type="match status" value="1"/>
</dbReference>
<dbReference type="Pfam" id="PF02179">
    <property type="entry name" value="BAG"/>
    <property type="match status" value="1"/>
</dbReference>
<evidence type="ECO:0000256" key="3">
    <source>
        <dbReference type="SAM" id="MobiDB-lite"/>
    </source>
</evidence>
<dbReference type="SUPFAM" id="SSF54236">
    <property type="entry name" value="Ubiquitin-like"/>
    <property type="match status" value="1"/>
</dbReference>
<feature type="domain" description="BAG" evidence="5">
    <location>
        <begin position="148"/>
        <end position="226"/>
    </location>
</feature>
<dbReference type="PROSITE" id="PS50053">
    <property type="entry name" value="UBIQUITIN_2"/>
    <property type="match status" value="1"/>
</dbReference>
<dbReference type="FunFam" id="1.20.58.120:FF:000011">
    <property type="entry name" value="BAG family molecular chaperone regulator 1"/>
    <property type="match status" value="1"/>
</dbReference>
<dbReference type="PANTHER" id="PTHR12329:SF11">
    <property type="entry name" value="BAG FAMILY MOLECULAR CHAPERONE REGULATOR 1"/>
    <property type="match status" value="1"/>
</dbReference>
<dbReference type="FunFam" id="3.10.20.90:FF:000298">
    <property type="entry name" value="BAG family molecular chaperone regulator 1"/>
    <property type="match status" value="1"/>
</dbReference>
<reference evidence="6" key="1">
    <citation type="submission" date="2020-03" db="EMBL/GenBank/DDBJ databases">
        <title>A high-quality chromosome-level genome assembly of a woody plant with both climbing and erect habits, Rhamnella rubrinervis.</title>
        <authorList>
            <person name="Lu Z."/>
            <person name="Yang Y."/>
            <person name="Zhu X."/>
            <person name="Sun Y."/>
        </authorList>
    </citation>
    <scope>NUCLEOTIDE SEQUENCE</scope>
    <source>
        <strain evidence="6">BYM</strain>
        <tissue evidence="6">Leaf</tissue>
    </source>
</reference>
<feature type="region of interest" description="Disordered" evidence="3">
    <location>
        <begin position="231"/>
        <end position="294"/>
    </location>
</feature>
<evidence type="ECO:0000313" key="7">
    <source>
        <dbReference type="Proteomes" id="UP000796880"/>
    </source>
</evidence>
<feature type="compositionally biased region" description="Polar residues" evidence="3">
    <location>
        <begin position="231"/>
        <end position="252"/>
    </location>
</feature>
<dbReference type="InterPro" id="IPR039773">
    <property type="entry name" value="BAG_chaperone_regulator"/>
</dbReference>
<dbReference type="EMBL" id="VOIH02000011">
    <property type="protein sequence ID" value="KAF3433030.1"/>
    <property type="molecule type" value="Genomic_DNA"/>
</dbReference>
<evidence type="ECO:0000256" key="1">
    <source>
        <dbReference type="ARBA" id="ARBA00023186"/>
    </source>
</evidence>
<comment type="function">
    <text evidence="2">Co-chaperone that regulates diverse cellular pathways, such as programmed cell death and stress responses.</text>
</comment>
<dbReference type="GO" id="GO:0000774">
    <property type="term" value="F:adenyl-nucleotide exchange factor activity"/>
    <property type="evidence" value="ECO:0007669"/>
    <property type="project" value="TreeGrafter"/>
</dbReference>
<dbReference type="InterPro" id="IPR036533">
    <property type="entry name" value="BAG_dom_sf"/>
</dbReference>
<comment type="caution">
    <text evidence="6">The sequence shown here is derived from an EMBL/GenBank/DDBJ whole genome shotgun (WGS) entry which is preliminary data.</text>
</comment>
<feature type="compositionally biased region" description="Low complexity" evidence="3">
    <location>
        <begin position="264"/>
        <end position="273"/>
    </location>
</feature>
<evidence type="ECO:0000256" key="2">
    <source>
        <dbReference type="ARBA" id="ARBA00058673"/>
    </source>
</evidence>
<dbReference type="InterPro" id="IPR003103">
    <property type="entry name" value="BAG_domain"/>
</dbReference>
<dbReference type="GO" id="GO:0005634">
    <property type="term" value="C:nucleus"/>
    <property type="evidence" value="ECO:0007669"/>
    <property type="project" value="UniProtKB-ARBA"/>
</dbReference>
<proteinExistence type="predicted"/>
<dbReference type="PROSITE" id="PS51035">
    <property type="entry name" value="BAG"/>
    <property type="match status" value="1"/>
</dbReference>
<feature type="compositionally biased region" description="Polar residues" evidence="3">
    <location>
        <begin position="274"/>
        <end position="293"/>
    </location>
</feature>
<sequence length="330" mass="36813">MMRMKTKTTGMSQMNGGSAGGGAESTTSEWELRPGGMLVQKRSDSDHNSIPPPTIRVRVKYGSAYHEINISSQASFGELKKMLVGPTGLHHQDQKLIFKDKERDSKAFLDTSGVKDRSKIVLVEDPISQEKRFLEMRRNAKMEKASKSISEISLEVDRLAGRVSALESIITKGAKVAETDVLNLIELLMNQLLKLDGIMADGDVKLQRKMQVKRVQKYVETLDMLKIKNSMPASNGVHTPMQVQQRHSNGQRQAPVHEQKPRYSNGHSSNNGHVSTAQQQQQHEASSRHSTSGPVVVTTKWETFDSTPSTSATTNNNNSVHPKFNWEFFD</sequence>
<dbReference type="Gene3D" id="1.20.58.120">
    <property type="entry name" value="BAG domain"/>
    <property type="match status" value="1"/>
</dbReference>
<protein>
    <recommendedName>
        <fullName evidence="8">BAG family molecular chaperone regulator 1</fullName>
    </recommendedName>
</protein>
<dbReference type="GO" id="GO:0050821">
    <property type="term" value="P:protein stabilization"/>
    <property type="evidence" value="ECO:0007669"/>
    <property type="project" value="TreeGrafter"/>
</dbReference>
<organism evidence="6 7">
    <name type="scientific">Rhamnella rubrinervis</name>
    <dbReference type="NCBI Taxonomy" id="2594499"/>
    <lineage>
        <taxon>Eukaryota</taxon>
        <taxon>Viridiplantae</taxon>
        <taxon>Streptophyta</taxon>
        <taxon>Embryophyta</taxon>
        <taxon>Tracheophyta</taxon>
        <taxon>Spermatophyta</taxon>
        <taxon>Magnoliopsida</taxon>
        <taxon>eudicotyledons</taxon>
        <taxon>Gunneridae</taxon>
        <taxon>Pentapetalae</taxon>
        <taxon>rosids</taxon>
        <taxon>fabids</taxon>
        <taxon>Rosales</taxon>
        <taxon>Rhamnaceae</taxon>
        <taxon>rhamnoid group</taxon>
        <taxon>Rhamneae</taxon>
        <taxon>Rhamnella</taxon>
    </lineage>
</organism>
<feature type="region of interest" description="Disordered" evidence="3">
    <location>
        <begin position="1"/>
        <end position="29"/>
    </location>
</feature>
<dbReference type="SMART" id="SM00264">
    <property type="entry name" value="BAG"/>
    <property type="match status" value="1"/>
</dbReference>
<gene>
    <name evidence="6" type="ORF">FNV43_RR24132</name>
</gene>
<accession>A0A8K0GSV5</accession>
<evidence type="ECO:0000259" key="5">
    <source>
        <dbReference type="PROSITE" id="PS51035"/>
    </source>
</evidence>
<keyword evidence="7" id="KW-1185">Reference proteome</keyword>
<keyword evidence="1" id="KW-0143">Chaperone</keyword>
<evidence type="ECO:0008006" key="8">
    <source>
        <dbReference type="Google" id="ProtNLM"/>
    </source>
</evidence>
<name>A0A8K0GSV5_9ROSA</name>
<dbReference type="InterPro" id="IPR000626">
    <property type="entry name" value="Ubiquitin-like_dom"/>
</dbReference>
<evidence type="ECO:0000313" key="6">
    <source>
        <dbReference type="EMBL" id="KAF3433030.1"/>
    </source>
</evidence>
<dbReference type="InterPro" id="IPR029071">
    <property type="entry name" value="Ubiquitin-like_domsf"/>
</dbReference>
<dbReference type="GO" id="GO:0005737">
    <property type="term" value="C:cytoplasm"/>
    <property type="evidence" value="ECO:0007669"/>
    <property type="project" value="UniProtKB-ARBA"/>
</dbReference>
<dbReference type="Proteomes" id="UP000796880">
    <property type="component" value="Unassembled WGS sequence"/>
</dbReference>
<dbReference type="GO" id="GO:0051087">
    <property type="term" value="F:protein-folding chaperone binding"/>
    <property type="evidence" value="ECO:0007669"/>
    <property type="project" value="InterPro"/>
</dbReference>
<dbReference type="SUPFAM" id="SSF63491">
    <property type="entry name" value="BAG domain"/>
    <property type="match status" value="1"/>
</dbReference>
<feature type="domain" description="Ubiquitin-like" evidence="4">
    <location>
        <begin position="53"/>
        <end position="123"/>
    </location>
</feature>
<dbReference type="Gene3D" id="3.10.20.90">
    <property type="entry name" value="Phosphatidylinositol 3-kinase Catalytic Subunit, Chain A, domain 1"/>
    <property type="match status" value="1"/>
</dbReference>
<evidence type="ECO:0000259" key="4">
    <source>
        <dbReference type="PROSITE" id="PS50053"/>
    </source>
</evidence>